<sequence length="52" mass="5818">MDDFKVTGHFALPDDRLLKFIPTSLLSSARRIPSMDVLKLLAVAKLAIEHEP</sequence>
<dbReference type="InParanoid" id="A0A0C3FXQ5"/>
<proteinExistence type="predicted"/>
<protein>
    <submittedName>
        <fullName evidence="1">Uncharacterized protein</fullName>
    </submittedName>
</protein>
<dbReference type="Proteomes" id="UP000054166">
    <property type="component" value="Unassembled WGS sequence"/>
</dbReference>
<name>A0A0C3FXQ5_PILCF</name>
<reference evidence="1 2" key="1">
    <citation type="submission" date="2014-04" db="EMBL/GenBank/DDBJ databases">
        <authorList>
            <consortium name="DOE Joint Genome Institute"/>
            <person name="Kuo A."/>
            <person name="Tarkka M."/>
            <person name="Buscot F."/>
            <person name="Kohler A."/>
            <person name="Nagy L.G."/>
            <person name="Floudas D."/>
            <person name="Copeland A."/>
            <person name="Barry K.W."/>
            <person name="Cichocki N."/>
            <person name="Veneault-Fourrey C."/>
            <person name="LaButti K."/>
            <person name="Lindquist E.A."/>
            <person name="Lipzen A."/>
            <person name="Lundell T."/>
            <person name="Morin E."/>
            <person name="Murat C."/>
            <person name="Sun H."/>
            <person name="Tunlid A."/>
            <person name="Henrissat B."/>
            <person name="Grigoriev I.V."/>
            <person name="Hibbett D.S."/>
            <person name="Martin F."/>
            <person name="Nordberg H.P."/>
            <person name="Cantor M.N."/>
            <person name="Hua S.X."/>
        </authorList>
    </citation>
    <scope>NUCLEOTIDE SEQUENCE [LARGE SCALE GENOMIC DNA]</scope>
    <source>
        <strain evidence="1 2">F 1598</strain>
    </source>
</reference>
<reference evidence="2" key="2">
    <citation type="submission" date="2015-01" db="EMBL/GenBank/DDBJ databases">
        <title>Evolutionary Origins and Diversification of the Mycorrhizal Mutualists.</title>
        <authorList>
            <consortium name="DOE Joint Genome Institute"/>
            <consortium name="Mycorrhizal Genomics Consortium"/>
            <person name="Kohler A."/>
            <person name="Kuo A."/>
            <person name="Nagy L.G."/>
            <person name="Floudas D."/>
            <person name="Copeland A."/>
            <person name="Barry K.W."/>
            <person name="Cichocki N."/>
            <person name="Veneault-Fourrey C."/>
            <person name="LaButti K."/>
            <person name="Lindquist E.A."/>
            <person name="Lipzen A."/>
            <person name="Lundell T."/>
            <person name="Morin E."/>
            <person name="Murat C."/>
            <person name="Riley R."/>
            <person name="Ohm R."/>
            <person name="Sun H."/>
            <person name="Tunlid A."/>
            <person name="Henrissat B."/>
            <person name="Grigoriev I.V."/>
            <person name="Hibbett D.S."/>
            <person name="Martin F."/>
        </authorList>
    </citation>
    <scope>NUCLEOTIDE SEQUENCE [LARGE SCALE GENOMIC DNA]</scope>
    <source>
        <strain evidence="2">F 1598</strain>
    </source>
</reference>
<evidence type="ECO:0000313" key="2">
    <source>
        <dbReference type="Proteomes" id="UP000054166"/>
    </source>
</evidence>
<keyword evidence="2" id="KW-1185">Reference proteome</keyword>
<dbReference type="EMBL" id="KN832988">
    <property type="protein sequence ID" value="KIM84324.1"/>
    <property type="molecule type" value="Genomic_DNA"/>
</dbReference>
<dbReference type="HOGENOM" id="CLU_3088037_0_0_1"/>
<accession>A0A0C3FXQ5</accession>
<dbReference type="AlphaFoldDB" id="A0A0C3FXQ5"/>
<gene>
    <name evidence="1" type="ORF">PILCRDRAFT_818667</name>
</gene>
<evidence type="ECO:0000313" key="1">
    <source>
        <dbReference type="EMBL" id="KIM84324.1"/>
    </source>
</evidence>
<organism evidence="1 2">
    <name type="scientific">Piloderma croceum (strain F 1598)</name>
    <dbReference type="NCBI Taxonomy" id="765440"/>
    <lineage>
        <taxon>Eukaryota</taxon>
        <taxon>Fungi</taxon>
        <taxon>Dikarya</taxon>
        <taxon>Basidiomycota</taxon>
        <taxon>Agaricomycotina</taxon>
        <taxon>Agaricomycetes</taxon>
        <taxon>Agaricomycetidae</taxon>
        <taxon>Atheliales</taxon>
        <taxon>Atheliaceae</taxon>
        <taxon>Piloderma</taxon>
    </lineage>
</organism>